<gene>
    <name evidence="1" type="ORF">SAMN05443665_101698</name>
</gene>
<name>A0A239JZB7_9ACTN</name>
<protein>
    <submittedName>
        <fullName evidence="1">Uncharacterized protein</fullName>
    </submittedName>
</protein>
<keyword evidence="2" id="KW-1185">Reference proteome</keyword>
<dbReference type="Proteomes" id="UP000198318">
    <property type="component" value="Unassembled WGS sequence"/>
</dbReference>
<reference evidence="1 2" key="1">
    <citation type="submission" date="2017-06" db="EMBL/GenBank/DDBJ databases">
        <authorList>
            <person name="Kim H.J."/>
            <person name="Triplett B.A."/>
        </authorList>
    </citation>
    <scope>NUCLEOTIDE SEQUENCE [LARGE SCALE GENOMIC DNA]</scope>
    <source>
        <strain evidence="1 2">DSM 44715</strain>
    </source>
</reference>
<dbReference type="RefSeq" id="WP_245868777.1">
    <property type="nucleotide sequence ID" value="NZ_FZOR01000016.1"/>
</dbReference>
<evidence type="ECO:0000313" key="1">
    <source>
        <dbReference type="EMBL" id="SNT11386.1"/>
    </source>
</evidence>
<accession>A0A239JZB7</accession>
<sequence>MELCSLARGDGVGELEQIGDVELRRCVALVLGAGEEHAPGDQDRFACPAGGSAFEHGLTSVWAAQAFGWDALTALPLAGTAAPGIELGTAVVPVPQPTPLSWPVKP</sequence>
<organism evidence="1 2">
    <name type="scientific">Actinomadura meyerae</name>
    <dbReference type="NCBI Taxonomy" id="240840"/>
    <lineage>
        <taxon>Bacteria</taxon>
        <taxon>Bacillati</taxon>
        <taxon>Actinomycetota</taxon>
        <taxon>Actinomycetes</taxon>
        <taxon>Streptosporangiales</taxon>
        <taxon>Thermomonosporaceae</taxon>
        <taxon>Actinomadura</taxon>
    </lineage>
</organism>
<dbReference type="EMBL" id="FZOR01000016">
    <property type="protein sequence ID" value="SNT11386.1"/>
    <property type="molecule type" value="Genomic_DNA"/>
</dbReference>
<evidence type="ECO:0000313" key="2">
    <source>
        <dbReference type="Proteomes" id="UP000198318"/>
    </source>
</evidence>
<proteinExistence type="predicted"/>
<dbReference type="AlphaFoldDB" id="A0A239JZB7"/>